<comment type="caution">
    <text evidence="5">The sequence shown here is derived from an EMBL/GenBank/DDBJ whole genome shotgun (WGS) entry which is preliminary data.</text>
</comment>
<dbReference type="Pfam" id="PF13175">
    <property type="entry name" value="AAA_15"/>
    <property type="match status" value="1"/>
</dbReference>
<dbReference type="AlphaFoldDB" id="A0A7Y2R7B9"/>
<dbReference type="EMBL" id="JABEQY010000017">
    <property type="protein sequence ID" value="NNH65515.1"/>
    <property type="molecule type" value="Genomic_DNA"/>
</dbReference>
<dbReference type="CDD" id="cd01026">
    <property type="entry name" value="TOPRIM_OLD"/>
    <property type="match status" value="1"/>
</dbReference>
<dbReference type="Pfam" id="PF13476">
    <property type="entry name" value="AAA_23"/>
    <property type="match status" value="1"/>
</dbReference>
<name>A0A7Y2R7B9_9HYPH</name>
<organism evidence="5 6">
    <name type="scientific">Rhizobium laguerreae</name>
    <dbReference type="NCBI Taxonomy" id="1076926"/>
    <lineage>
        <taxon>Bacteria</taxon>
        <taxon>Pseudomonadati</taxon>
        <taxon>Pseudomonadota</taxon>
        <taxon>Alphaproteobacteria</taxon>
        <taxon>Hyphomicrobiales</taxon>
        <taxon>Rhizobiaceae</taxon>
        <taxon>Rhizobium/Agrobacterium group</taxon>
        <taxon>Rhizobium</taxon>
    </lineage>
</organism>
<evidence type="ECO:0000259" key="4">
    <source>
        <dbReference type="Pfam" id="PF20469"/>
    </source>
</evidence>
<dbReference type="InterPro" id="IPR041685">
    <property type="entry name" value="AAA_GajA/Old/RecF-like"/>
</dbReference>
<feature type="domain" description="Rad50/SbcC-type AAA" evidence="3">
    <location>
        <begin position="9"/>
        <end position="60"/>
    </location>
</feature>
<dbReference type="GO" id="GO:0006302">
    <property type="term" value="P:double-strand break repair"/>
    <property type="evidence" value="ECO:0007669"/>
    <property type="project" value="InterPro"/>
</dbReference>
<dbReference type="InterPro" id="IPR038729">
    <property type="entry name" value="Rad50/SbcC_AAA"/>
</dbReference>
<dbReference type="Proteomes" id="UP000530654">
    <property type="component" value="Unassembled WGS sequence"/>
</dbReference>
<dbReference type="InterPro" id="IPR027417">
    <property type="entry name" value="P-loop_NTPase"/>
</dbReference>
<evidence type="ECO:0000259" key="2">
    <source>
        <dbReference type="Pfam" id="PF13175"/>
    </source>
</evidence>
<feature type="domain" description="OLD protein-like TOPRIM" evidence="4">
    <location>
        <begin position="390"/>
        <end position="459"/>
    </location>
</feature>
<evidence type="ECO:0000259" key="3">
    <source>
        <dbReference type="Pfam" id="PF13476"/>
    </source>
</evidence>
<accession>A0A7Y2R7B9</accession>
<protein>
    <submittedName>
        <fullName evidence="5">AAA family ATPase</fullName>
    </submittedName>
</protein>
<dbReference type="Pfam" id="PF20469">
    <property type="entry name" value="OLD-like_TOPRIM"/>
    <property type="match status" value="1"/>
</dbReference>
<reference evidence="5 6" key="1">
    <citation type="submission" date="2020-04" db="EMBL/GenBank/DDBJ databases">
        <title>Rhizobium bacterial biofertilizers improve the content of phenolic compounds of Lactuca sativa L. under non-saline and saline-stress conditions.</title>
        <authorList>
            <person name="Ayuso-Calles M."/>
            <person name="Garcia-Estevez I."/>
            <person name="Jimenez-Gomez A."/>
            <person name="Flores-Felix J.D."/>
            <person name="Escribano-Bailon M."/>
            <person name="Rivas R."/>
        </authorList>
    </citation>
    <scope>NUCLEOTIDE SEQUENCE [LARGE SCALE GENOMIC DNA]</scope>
    <source>
        <strain evidence="5 6">GPTR02</strain>
    </source>
</reference>
<dbReference type="InterPro" id="IPR051396">
    <property type="entry name" value="Bact_Antivir_Def_Nuclease"/>
</dbReference>
<evidence type="ECO:0000313" key="5">
    <source>
        <dbReference type="EMBL" id="NNH65515.1"/>
    </source>
</evidence>
<proteinExistence type="predicted"/>
<feature type="region of interest" description="Disordered" evidence="1">
    <location>
        <begin position="621"/>
        <end position="644"/>
    </location>
</feature>
<evidence type="ECO:0000313" key="6">
    <source>
        <dbReference type="Proteomes" id="UP000530654"/>
    </source>
</evidence>
<dbReference type="GO" id="GO:0016887">
    <property type="term" value="F:ATP hydrolysis activity"/>
    <property type="evidence" value="ECO:0007669"/>
    <property type="project" value="InterPro"/>
</dbReference>
<dbReference type="PANTHER" id="PTHR43581:SF4">
    <property type="entry name" value="ATP_GTP PHOSPHATASE"/>
    <property type="match status" value="1"/>
</dbReference>
<gene>
    <name evidence="5" type="ORF">HLI17_19850</name>
</gene>
<feature type="domain" description="Endonuclease GajA/Old nuclease/RecF-like AAA" evidence="2">
    <location>
        <begin position="260"/>
        <end position="344"/>
    </location>
</feature>
<sequence>MFISEIFAQGFRCFEPASPLQLKLTPGLNILVGPNDAGKSAIIDAIRYTLWTRGDDYLRPDELDFYVDAADVRASEFTITCTFDALTPDEESRFLEWCTNEKGKLRLHICIRSTRRLSPGGGSIIATQHRAGKDGEGLPIDGEVREYLKATYLKPLRDAERELRAGRRSRLSRILGAMPQMGPESKPGAVGGKLTLLDTLKAADKDVRDNTAVRGIASNVNTDFLDKLSFADDPLVATLDLGAHGSFDQVLERFELYLNAKTGGGRVQRGLGYNNLLFMAAELLLLQSHPDQVPFLLIEEPEAHLHPQHQTLFMEVLSARASAESGEGQKQVQVVLTTHSPQLAAGADLETMTIMVGHQAFPLAAAYTRLDISDYEFLRRFLDATKANLFFARALIVVEGDGENLLLPAIAEKLGRPLSRHGVSIVNVGHRGLFRYSRILQRKAGPAMGIPVALIPDRDIPPKEAKALVGERKTEDELDADAITARMKTLRRDVGDPVDAFIADCWTLEFDLALQPLLAESVYQAVLLAKSTSRRPEWRKRIVETASKEFQQWKDDGLSDLEIAVKIYDPVFNGNASKAEVAEELAAIIRARPDTPAEMRDRLPPYLVRAVDFVTEPYEAGKPPFGDVAEEDDVPEPVSVAETS</sequence>
<dbReference type="SUPFAM" id="SSF52540">
    <property type="entry name" value="P-loop containing nucleoside triphosphate hydrolases"/>
    <property type="match status" value="1"/>
</dbReference>
<dbReference type="PANTHER" id="PTHR43581">
    <property type="entry name" value="ATP/GTP PHOSPHATASE"/>
    <property type="match status" value="1"/>
</dbReference>
<dbReference type="InterPro" id="IPR034139">
    <property type="entry name" value="TOPRIM_OLD"/>
</dbReference>
<dbReference type="Gene3D" id="3.40.50.300">
    <property type="entry name" value="P-loop containing nucleotide triphosphate hydrolases"/>
    <property type="match status" value="2"/>
</dbReference>
<evidence type="ECO:0000256" key="1">
    <source>
        <dbReference type="SAM" id="MobiDB-lite"/>
    </source>
</evidence>
<dbReference type="RefSeq" id="WP_170281485.1">
    <property type="nucleotide sequence ID" value="NZ_JABEQY010000017.1"/>
</dbReference>